<protein>
    <submittedName>
        <fullName evidence="3">Carboxymuconolactone decarboxylase family protein</fullName>
    </submittedName>
</protein>
<sequence>MESTSLPGFPLRPYAEHEETPSMTRIPVHSVPDAPAESRDPLKALEARFGKVLNIHGAMAHAPVVLQSYAALQGVIADHGTFDAATREAIALVVANVDECGYCQAAHTGGAKAAGLSTEQTVAIRAGSYDEDPKLAALLALVRESTGNAGSVGDTTWQAALDAGWSDTELTEVSVHIALNLFTNHFNHLVQTDLDLPPAPGL</sequence>
<dbReference type="EMBL" id="JAVREI010000018">
    <property type="protein sequence ID" value="MDT0277946.1"/>
    <property type="molecule type" value="Genomic_DNA"/>
</dbReference>
<dbReference type="InterPro" id="IPR003779">
    <property type="entry name" value="CMD-like"/>
</dbReference>
<feature type="domain" description="Carboxymuconolactone decarboxylase-like" evidence="2">
    <location>
        <begin position="66"/>
        <end position="143"/>
    </location>
</feature>
<accession>A0ABU2KCM1</accession>
<name>A0ABU2KCM1_9ACTN</name>
<comment type="caution">
    <text evidence="3">The sequence shown here is derived from an EMBL/GenBank/DDBJ whole genome shotgun (WGS) entry which is preliminary data.</text>
</comment>
<evidence type="ECO:0000313" key="3">
    <source>
        <dbReference type="EMBL" id="MDT0277946.1"/>
    </source>
</evidence>
<evidence type="ECO:0000313" key="4">
    <source>
        <dbReference type="Proteomes" id="UP001183222"/>
    </source>
</evidence>
<proteinExistence type="predicted"/>
<dbReference type="Proteomes" id="UP001183222">
    <property type="component" value="Unassembled WGS sequence"/>
</dbReference>
<organism evidence="3 4">
    <name type="scientific">Blastococcus goldschmidtiae</name>
    <dbReference type="NCBI Taxonomy" id="3075546"/>
    <lineage>
        <taxon>Bacteria</taxon>
        <taxon>Bacillati</taxon>
        <taxon>Actinomycetota</taxon>
        <taxon>Actinomycetes</taxon>
        <taxon>Geodermatophilales</taxon>
        <taxon>Geodermatophilaceae</taxon>
        <taxon>Blastococcus</taxon>
    </lineage>
</organism>
<dbReference type="NCBIfam" id="TIGR00778">
    <property type="entry name" value="ahpD_dom"/>
    <property type="match status" value="1"/>
</dbReference>
<keyword evidence="4" id="KW-1185">Reference proteome</keyword>
<dbReference type="InterPro" id="IPR004675">
    <property type="entry name" value="AhpD_core"/>
</dbReference>
<dbReference type="Gene3D" id="1.20.1290.10">
    <property type="entry name" value="AhpD-like"/>
    <property type="match status" value="1"/>
</dbReference>
<dbReference type="Pfam" id="PF02627">
    <property type="entry name" value="CMD"/>
    <property type="match status" value="1"/>
</dbReference>
<feature type="region of interest" description="Disordered" evidence="1">
    <location>
        <begin position="1"/>
        <end position="37"/>
    </location>
</feature>
<dbReference type="PANTHER" id="PTHR35446:SF3">
    <property type="entry name" value="CMD DOMAIN-CONTAINING PROTEIN"/>
    <property type="match status" value="1"/>
</dbReference>
<reference evidence="4" key="1">
    <citation type="submission" date="2023-07" db="EMBL/GenBank/DDBJ databases">
        <title>30 novel species of actinomycetes from the DSMZ collection.</title>
        <authorList>
            <person name="Nouioui I."/>
        </authorList>
    </citation>
    <scope>NUCLEOTIDE SEQUENCE [LARGE SCALE GENOMIC DNA]</scope>
    <source>
        <strain evidence="4">DSM 46792</strain>
    </source>
</reference>
<evidence type="ECO:0000259" key="2">
    <source>
        <dbReference type="Pfam" id="PF02627"/>
    </source>
</evidence>
<evidence type="ECO:0000256" key="1">
    <source>
        <dbReference type="SAM" id="MobiDB-lite"/>
    </source>
</evidence>
<dbReference type="InterPro" id="IPR029032">
    <property type="entry name" value="AhpD-like"/>
</dbReference>
<dbReference type="RefSeq" id="WP_311346747.1">
    <property type="nucleotide sequence ID" value="NZ_JAVREI010000018.1"/>
</dbReference>
<dbReference type="SUPFAM" id="SSF69118">
    <property type="entry name" value="AhpD-like"/>
    <property type="match status" value="1"/>
</dbReference>
<dbReference type="PANTHER" id="PTHR35446">
    <property type="entry name" value="SI:CH211-175M2.5"/>
    <property type="match status" value="1"/>
</dbReference>
<gene>
    <name evidence="3" type="ORF">RM425_18760</name>
</gene>